<dbReference type="EMBL" id="UOEP01000189">
    <property type="protein sequence ID" value="VAW23226.1"/>
    <property type="molecule type" value="Genomic_DNA"/>
</dbReference>
<sequence>MKTYIKTQLISVLVLLLVIFNACTEEYEKMNTSNSLVTEDLINVDLLFTRVQVQAIHFGSAYGNGTLGNYCGMNVRQDNRPFTIGDAPGVWNACYGDYARNLSDIINICKKRNEKNGNNALDNKIAMSRILKVWAFAEVTDTYGDIPYSESCLPVEDAIFQPKYDTQKDIYEDFFKELKEAAAQLDAGNDSYGSADLIYGGDVDKWKKLANSLRLRLALRVRYVDEAMAQSNMSDLSEANLITSLEDDAFINSADDYNSNMNRLYDRLITNGYPGSAEVGKTLEDIMSATNDPRIAVYMDTAYAQWPGTPGYEDIPSFGYRGKPLLGFVPVEEKYPWGAETTSQWSAFWYTPIIERPLMRSSEVYFALAEAALFGLKQGDANALYKKGLDQALAWAQKLYANGKPQMPPYLGIFYSKVYPDWDETWEPDYWADKEMTQAEIATYKAGDVYTLSGSQEEKLEMIMNQKMIALYPMEEQGWFEWRRTGYPRVLVGDDGDALKGVSPRRMPWPQNEQSVNSANYEQALQRIGGVDGRLQKVWWDANPAAPHKHPGKVPWMDHPWI</sequence>
<dbReference type="InterPro" id="IPR011990">
    <property type="entry name" value="TPR-like_helical_dom_sf"/>
</dbReference>
<dbReference type="SUPFAM" id="SSF48452">
    <property type="entry name" value="TPR-like"/>
    <property type="match status" value="1"/>
</dbReference>
<accession>A0A3B0UU09</accession>
<name>A0A3B0UU09_9ZZZZ</name>
<dbReference type="Pfam" id="PF12771">
    <property type="entry name" value="SusD-like_2"/>
    <property type="match status" value="1"/>
</dbReference>
<keyword evidence="1" id="KW-0449">Lipoprotein</keyword>
<protein>
    <submittedName>
        <fullName evidence="1">Cell surface glycan-binding lipoprotein, utilization system for glycans and polysaccharides (PUL), SusD family</fullName>
    </submittedName>
</protein>
<gene>
    <name evidence="1" type="ORF">MNBD_BACTEROID01-1879</name>
</gene>
<dbReference type="Gene3D" id="1.25.40.390">
    <property type="match status" value="1"/>
</dbReference>
<dbReference type="AlphaFoldDB" id="A0A3B0UU09"/>
<proteinExistence type="predicted"/>
<organism evidence="1">
    <name type="scientific">hydrothermal vent metagenome</name>
    <dbReference type="NCBI Taxonomy" id="652676"/>
    <lineage>
        <taxon>unclassified sequences</taxon>
        <taxon>metagenomes</taxon>
        <taxon>ecological metagenomes</taxon>
    </lineage>
</organism>
<dbReference type="InterPro" id="IPR041662">
    <property type="entry name" value="SusD-like_2"/>
</dbReference>
<reference evidence="1" key="1">
    <citation type="submission" date="2018-06" db="EMBL/GenBank/DDBJ databases">
        <authorList>
            <person name="Zhirakovskaya E."/>
        </authorList>
    </citation>
    <scope>NUCLEOTIDE SEQUENCE</scope>
</reference>
<evidence type="ECO:0000313" key="1">
    <source>
        <dbReference type="EMBL" id="VAW23226.1"/>
    </source>
</evidence>